<dbReference type="EMBL" id="CP093547">
    <property type="protein sequence ID" value="UNP28425.1"/>
    <property type="molecule type" value="Genomic_DNA"/>
</dbReference>
<dbReference type="PROSITE" id="PS51257">
    <property type="entry name" value="PROKAR_LIPOPROTEIN"/>
    <property type="match status" value="1"/>
</dbReference>
<accession>A0ABY3X9Y6</accession>
<feature type="chain" id="PRO_5045817772" description="Lipoprotein" evidence="1">
    <location>
        <begin position="25"/>
        <end position="169"/>
    </location>
</feature>
<dbReference type="RefSeq" id="WP_148648993.1">
    <property type="nucleotide sequence ID" value="NZ_CP011131.1"/>
</dbReference>
<reference evidence="2 3" key="1">
    <citation type="submission" date="2022-03" db="EMBL/GenBank/DDBJ databases">
        <title>Complete genome sequence of Lysobacter capsici VKM B-2533 and Lysobacter gummosus 10.1.1, promising sources of lytic agents.</title>
        <authorList>
            <person name="Tarlachkov S.V."/>
            <person name="Kudryakova I.V."/>
            <person name="Afoshin A.S."/>
            <person name="Leontyevskaya E.A."/>
            <person name="Leontyevskaya N.V."/>
        </authorList>
    </citation>
    <scope>NUCLEOTIDE SEQUENCE [LARGE SCALE GENOMIC DNA]</scope>
    <source>
        <strain evidence="2 3">10.1.1</strain>
    </source>
</reference>
<protein>
    <recommendedName>
        <fullName evidence="4">Lipoprotein</fullName>
    </recommendedName>
</protein>
<dbReference type="Proteomes" id="UP000829194">
    <property type="component" value="Chromosome"/>
</dbReference>
<organism evidence="2 3">
    <name type="scientific">Lysobacter gummosus</name>
    <dbReference type="NCBI Taxonomy" id="262324"/>
    <lineage>
        <taxon>Bacteria</taxon>
        <taxon>Pseudomonadati</taxon>
        <taxon>Pseudomonadota</taxon>
        <taxon>Gammaproteobacteria</taxon>
        <taxon>Lysobacterales</taxon>
        <taxon>Lysobacteraceae</taxon>
        <taxon>Lysobacter</taxon>
    </lineage>
</organism>
<keyword evidence="3" id="KW-1185">Reference proteome</keyword>
<sequence length="169" mass="17344">MKKTEFLVSAVLICAALATGCGQKAGPASPAAAAPAASAPDKTLELNLFALDVGTSENSDGTVTPLTQFLPAEKIVASLRTRGAANAVPVTAKLIAMSNGEIVGELKKDLTLTGAATTNLEFVRQGAGNWALGRYVVEVTIDGKPVGRQEIEVTQTLPEGARPKTDAKA</sequence>
<keyword evidence="1" id="KW-0732">Signal</keyword>
<name>A0ABY3X9Y6_9GAMM</name>
<evidence type="ECO:0000313" key="2">
    <source>
        <dbReference type="EMBL" id="UNP28425.1"/>
    </source>
</evidence>
<gene>
    <name evidence="2" type="ORF">MOV92_18260</name>
</gene>
<evidence type="ECO:0000256" key="1">
    <source>
        <dbReference type="SAM" id="SignalP"/>
    </source>
</evidence>
<evidence type="ECO:0008006" key="4">
    <source>
        <dbReference type="Google" id="ProtNLM"/>
    </source>
</evidence>
<feature type="signal peptide" evidence="1">
    <location>
        <begin position="1"/>
        <end position="24"/>
    </location>
</feature>
<proteinExistence type="predicted"/>
<evidence type="ECO:0000313" key="3">
    <source>
        <dbReference type="Proteomes" id="UP000829194"/>
    </source>
</evidence>